<dbReference type="RefSeq" id="WP_099247387.1">
    <property type="nucleotide sequence ID" value="NZ_FXXP01000002.1"/>
</dbReference>
<name>A0A238JGS7_9RHOB</name>
<dbReference type="OrthoDB" id="7605429at2"/>
<dbReference type="EMBL" id="FXXP01000002">
    <property type="protein sequence ID" value="SMX29404.1"/>
    <property type="molecule type" value="Genomic_DNA"/>
</dbReference>
<gene>
    <name evidence="1" type="ORF">TRP8649_03538</name>
</gene>
<keyword evidence="2" id="KW-1185">Reference proteome</keyword>
<dbReference type="Proteomes" id="UP000225972">
    <property type="component" value="Unassembled WGS sequence"/>
</dbReference>
<organism evidence="1 2">
    <name type="scientific">Pelagimonas phthalicica</name>
    <dbReference type="NCBI Taxonomy" id="1037362"/>
    <lineage>
        <taxon>Bacteria</taxon>
        <taxon>Pseudomonadati</taxon>
        <taxon>Pseudomonadota</taxon>
        <taxon>Alphaproteobacteria</taxon>
        <taxon>Rhodobacterales</taxon>
        <taxon>Roseobacteraceae</taxon>
        <taxon>Pelagimonas</taxon>
    </lineage>
</organism>
<accession>A0A238JGS7</accession>
<evidence type="ECO:0000313" key="2">
    <source>
        <dbReference type="Proteomes" id="UP000225972"/>
    </source>
</evidence>
<sequence>MEFLSLLEALRNDYMTRYEAAHQELLQSTNEVVAEVAFELSEDSTVFNRLYVVDFLESYPDGPSAVEIAAEESDYSGPGSYVFNTIAVTMFPSSWDDINIELPIPAHKIAGFEPWFDRWMDIDGVHTPSGEAYLASIHSVILQDNTVFVDFGTAPVTAFTSLLDLLADNQITSVSIFGERVRQEQ</sequence>
<reference evidence="2" key="1">
    <citation type="submission" date="2017-05" db="EMBL/GenBank/DDBJ databases">
        <authorList>
            <person name="Rodrigo-Torres L."/>
            <person name="Arahal R. D."/>
            <person name="Lucena T."/>
        </authorList>
    </citation>
    <scope>NUCLEOTIDE SEQUENCE [LARGE SCALE GENOMIC DNA]</scope>
    <source>
        <strain evidence="2">CECT 8649</strain>
    </source>
</reference>
<evidence type="ECO:0000313" key="1">
    <source>
        <dbReference type="EMBL" id="SMX29404.1"/>
    </source>
</evidence>
<protein>
    <submittedName>
        <fullName evidence="1">Uncharacterized protein</fullName>
    </submittedName>
</protein>
<proteinExistence type="predicted"/>
<dbReference type="AlphaFoldDB" id="A0A238JGS7"/>